<comment type="catalytic activity">
    <reaction evidence="1">
        <text>ATP + protein L-histidine = ADP + protein N-phospho-L-histidine.</text>
        <dbReference type="EC" id="2.7.13.3"/>
    </reaction>
</comment>
<dbReference type="KEGG" id="cfus:CYFUS_008756"/>
<keyword evidence="5" id="KW-0547">Nucleotide-binding</keyword>
<dbReference type="GO" id="GO:0005524">
    <property type="term" value="F:ATP binding"/>
    <property type="evidence" value="ECO:0007669"/>
    <property type="project" value="UniProtKB-KW"/>
</dbReference>
<keyword evidence="9" id="KW-0472">Membrane</keyword>
<dbReference type="InterPro" id="IPR003594">
    <property type="entry name" value="HATPase_dom"/>
</dbReference>
<keyword evidence="8" id="KW-0902">Two-component regulatory system</keyword>
<dbReference type="GO" id="GO:0004673">
    <property type="term" value="F:protein histidine kinase activity"/>
    <property type="evidence" value="ECO:0007669"/>
    <property type="project" value="UniProtKB-EC"/>
</dbReference>
<protein>
    <recommendedName>
        <fullName evidence="2">histidine kinase</fullName>
        <ecNumber evidence="2">2.7.13.3</ecNumber>
    </recommendedName>
</protein>
<dbReference type="InterPro" id="IPR005467">
    <property type="entry name" value="His_kinase_dom"/>
</dbReference>
<dbReference type="Pfam" id="PF02518">
    <property type="entry name" value="HATPase_c"/>
    <property type="match status" value="1"/>
</dbReference>
<keyword evidence="6 11" id="KW-0418">Kinase</keyword>
<dbReference type="AlphaFoldDB" id="A0A250JJI2"/>
<dbReference type="Proteomes" id="UP000217257">
    <property type="component" value="Chromosome"/>
</dbReference>
<gene>
    <name evidence="11" type="ORF">CYFUS_008756</name>
</gene>
<keyword evidence="3" id="KW-0597">Phosphoprotein</keyword>
<dbReference type="PRINTS" id="PR00344">
    <property type="entry name" value="BCTRLSENSOR"/>
</dbReference>
<evidence type="ECO:0000256" key="2">
    <source>
        <dbReference type="ARBA" id="ARBA00012438"/>
    </source>
</evidence>
<dbReference type="InterPro" id="IPR004358">
    <property type="entry name" value="Sig_transdc_His_kin-like_C"/>
</dbReference>
<evidence type="ECO:0000256" key="7">
    <source>
        <dbReference type="ARBA" id="ARBA00022840"/>
    </source>
</evidence>
<evidence type="ECO:0000256" key="6">
    <source>
        <dbReference type="ARBA" id="ARBA00022777"/>
    </source>
</evidence>
<feature type="domain" description="Histidine kinase" evidence="10">
    <location>
        <begin position="150"/>
        <end position="245"/>
    </location>
</feature>
<name>A0A250JJI2_9BACT</name>
<keyword evidence="9" id="KW-1133">Transmembrane helix</keyword>
<evidence type="ECO:0000256" key="1">
    <source>
        <dbReference type="ARBA" id="ARBA00000085"/>
    </source>
</evidence>
<evidence type="ECO:0000259" key="10">
    <source>
        <dbReference type="PROSITE" id="PS50109"/>
    </source>
</evidence>
<proteinExistence type="predicted"/>
<feature type="transmembrane region" description="Helical" evidence="9">
    <location>
        <begin position="6"/>
        <end position="25"/>
    </location>
</feature>
<accession>A0A250JJI2</accession>
<evidence type="ECO:0000256" key="9">
    <source>
        <dbReference type="SAM" id="Phobius"/>
    </source>
</evidence>
<evidence type="ECO:0000256" key="5">
    <source>
        <dbReference type="ARBA" id="ARBA00022741"/>
    </source>
</evidence>
<feature type="transmembrane region" description="Helical" evidence="9">
    <location>
        <begin position="67"/>
        <end position="88"/>
    </location>
</feature>
<dbReference type="CDD" id="cd00075">
    <property type="entry name" value="HATPase"/>
    <property type="match status" value="1"/>
</dbReference>
<dbReference type="PANTHER" id="PTHR43065">
    <property type="entry name" value="SENSOR HISTIDINE KINASE"/>
    <property type="match status" value="1"/>
</dbReference>
<evidence type="ECO:0000256" key="3">
    <source>
        <dbReference type="ARBA" id="ARBA00022553"/>
    </source>
</evidence>
<organism evidence="11 12">
    <name type="scientific">Cystobacter fuscus</name>
    <dbReference type="NCBI Taxonomy" id="43"/>
    <lineage>
        <taxon>Bacteria</taxon>
        <taxon>Pseudomonadati</taxon>
        <taxon>Myxococcota</taxon>
        <taxon>Myxococcia</taxon>
        <taxon>Myxococcales</taxon>
        <taxon>Cystobacterineae</taxon>
        <taxon>Archangiaceae</taxon>
        <taxon>Cystobacter</taxon>
    </lineage>
</organism>
<dbReference type="PANTHER" id="PTHR43065:SF10">
    <property type="entry name" value="PEROXIDE STRESS-ACTIVATED HISTIDINE KINASE MAK3"/>
    <property type="match status" value="1"/>
</dbReference>
<evidence type="ECO:0000256" key="4">
    <source>
        <dbReference type="ARBA" id="ARBA00022679"/>
    </source>
</evidence>
<dbReference type="InterPro" id="IPR036890">
    <property type="entry name" value="HATPase_C_sf"/>
</dbReference>
<dbReference type="SUPFAM" id="SSF55874">
    <property type="entry name" value="ATPase domain of HSP90 chaperone/DNA topoisomerase II/histidine kinase"/>
    <property type="match status" value="1"/>
</dbReference>
<keyword evidence="4" id="KW-0808">Transferase</keyword>
<reference evidence="11 12" key="1">
    <citation type="submission" date="2017-06" db="EMBL/GenBank/DDBJ databases">
        <title>Sequencing and comparative analysis of myxobacterial genomes.</title>
        <authorList>
            <person name="Rupp O."/>
            <person name="Goesmann A."/>
            <person name="Sogaard-Andersen L."/>
        </authorList>
    </citation>
    <scope>NUCLEOTIDE SEQUENCE [LARGE SCALE GENOMIC DNA]</scope>
    <source>
        <strain evidence="11 12">DSM 52655</strain>
    </source>
</reference>
<dbReference type="EC" id="2.7.13.3" evidence="2"/>
<sequence>MEPLPPLVGSLLFCILVYVGLGLALTRGWCEPEQLGVLSGLVGLSGGAALLAVVLVGVLAQVPPSTLFLQAFSSLALLWLALFGTRVYQRMIAAQREAHQSRLQALEQLAESERLRGRAEREASRAPASWARPRRACWSKPCTRRGVWPDAVEAAHPPRRAHITVSARREGQAVCLRVEDNGPGIPPEVLPHIFEAFFTTKPPGRGTGLGLALCREYVSRAGGTLHAENRPEGGARFVMRLPLVAQPPPGPS</sequence>
<feature type="transmembrane region" description="Helical" evidence="9">
    <location>
        <begin position="37"/>
        <end position="61"/>
    </location>
</feature>
<evidence type="ECO:0000313" key="12">
    <source>
        <dbReference type="Proteomes" id="UP000217257"/>
    </source>
</evidence>
<evidence type="ECO:0000256" key="8">
    <source>
        <dbReference type="ARBA" id="ARBA00023012"/>
    </source>
</evidence>
<evidence type="ECO:0000313" key="11">
    <source>
        <dbReference type="EMBL" id="ATB43276.1"/>
    </source>
</evidence>
<dbReference type="EMBL" id="CP022098">
    <property type="protein sequence ID" value="ATB43276.1"/>
    <property type="molecule type" value="Genomic_DNA"/>
</dbReference>
<dbReference type="SMART" id="SM00387">
    <property type="entry name" value="HATPase_c"/>
    <property type="match status" value="1"/>
</dbReference>
<dbReference type="PROSITE" id="PS50109">
    <property type="entry name" value="HIS_KIN"/>
    <property type="match status" value="1"/>
</dbReference>
<dbReference type="GO" id="GO:0000160">
    <property type="term" value="P:phosphorelay signal transduction system"/>
    <property type="evidence" value="ECO:0007669"/>
    <property type="project" value="UniProtKB-KW"/>
</dbReference>
<keyword evidence="9" id="KW-0812">Transmembrane</keyword>
<keyword evidence="7" id="KW-0067">ATP-binding</keyword>
<dbReference type="Gene3D" id="3.30.565.10">
    <property type="entry name" value="Histidine kinase-like ATPase, C-terminal domain"/>
    <property type="match status" value="1"/>
</dbReference>